<evidence type="ECO:0000256" key="1">
    <source>
        <dbReference type="ARBA" id="ARBA00022448"/>
    </source>
</evidence>
<proteinExistence type="predicted"/>
<dbReference type="Proteomes" id="UP000886758">
    <property type="component" value="Unassembled WGS sequence"/>
</dbReference>
<accession>A0A9D1GQU4</accession>
<keyword evidence="3 5" id="KW-0067">ATP-binding</keyword>
<keyword evidence="1" id="KW-0813">Transport</keyword>
<dbReference type="InterPro" id="IPR017871">
    <property type="entry name" value="ABC_transporter-like_CS"/>
</dbReference>
<dbReference type="PROSITE" id="PS00211">
    <property type="entry name" value="ABC_TRANSPORTER_1"/>
    <property type="match status" value="1"/>
</dbReference>
<dbReference type="SUPFAM" id="SSF52540">
    <property type="entry name" value="P-loop containing nucleoside triphosphate hydrolases"/>
    <property type="match status" value="1"/>
</dbReference>
<dbReference type="PROSITE" id="PS50893">
    <property type="entry name" value="ABC_TRANSPORTER_2"/>
    <property type="match status" value="1"/>
</dbReference>
<evidence type="ECO:0000313" key="6">
    <source>
        <dbReference type="Proteomes" id="UP000886758"/>
    </source>
</evidence>
<sequence>MLKLENICKSYPNKSILDHFSLKIESGNITCLLGPSGIGKTTILKIISGLTDYEGAIIDPPKKIAYIFQEDRLLFNRTVYENLTFVLEHPDPNEIVRVLQLLEIESKKDAYPDELSGGEAKRVAIARAFLYGGDLLLMDEPFTSLDYLLKQRLIEALVKLWQEKKTTVLVVTHDLDEALLLGGKIVVLGKGGSKEEFVLDAPFPRKEIDFSMRQAIINALIESERNST</sequence>
<name>A0A9D1GQU4_9MOLU</name>
<dbReference type="InterPro" id="IPR003593">
    <property type="entry name" value="AAA+_ATPase"/>
</dbReference>
<dbReference type="InterPro" id="IPR003439">
    <property type="entry name" value="ABC_transporter-like_ATP-bd"/>
</dbReference>
<organism evidence="5 6">
    <name type="scientific">Candidatus Pelethenecus faecipullorum</name>
    <dbReference type="NCBI Taxonomy" id="2840900"/>
    <lineage>
        <taxon>Bacteria</taxon>
        <taxon>Bacillati</taxon>
        <taxon>Mycoplasmatota</taxon>
        <taxon>Mollicutes</taxon>
        <taxon>Candidatus Pelethenecus</taxon>
    </lineage>
</organism>
<reference evidence="5" key="2">
    <citation type="journal article" date="2021" name="PeerJ">
        <title>Extensive microbial diversity within the chicken gut microbiome revealed by metagenomics and culture.</title>
        <authorList>
            <person name="Gilroy R."/>
            <person name="Ravi A."/>
            <person name="Getino M."/>
            <person name="Pursley I."/>
            <person name="Horton D.L."/>
            <person name="Alikhan N.F."/>
            <person name="Baker D."/>
            <person name="Gharbi K."/>
            <person name="Hall N."/>
            <person name="Watson M."/>
            <person name="Adriaenssens E.M."/>
            <person name="Foster-Nyarko E."/>
            <person name="Jarju S."/>
            <person name="Secka A."/>
            <person name="Antonio M."/>
            <person name="Oren A."/>
            <person name="Chaudhuri R.R."/>
            <person name="La Ragione R."/>
            <person name="Hildebrand F."/>
            <person name="Pallen M.J."/>
        </authorList>
    </citation>
    <scope>NUCLEOTIDE SEQUENCE</scope>
    <source>
        <strain evidence="5">ChiW17-6978</strain>
    </source>
</reference>
<dbReference type="PANTHER" id="PTHR42781">
    <property type="entry name" value="SPERMIDINE/PUTRESCINE IMPORT ATP-BINDING PROTEIN POTA"/>
    <property type="match status" value="1"/>
</dbReference>
<evidence type="ECO:0000313" key="5">
    <source>
        <dbReference type="EMBL" id="HIT49514.1"/>
    </source>
</evidence>
<dbReference type="InterPro" id="IPR027417">
    <property type="entry name" value="P-loop_NTPase"/>
</dbReference>
<dbReference type="Gene3D" id="3.40.50.300">
    <property type="entry name" value="P-loop containing nucleotide triphosphate hydrolases"/>
    <property type="match status" value="1"/>
</dbReference>
<feature type="domain" description="ABC transporter" evidence="4">
    <location>
        <begin position="2"/>
        <end position="215"/>
    </location>
</feature>
<dbReference type="AlphaFoldDB" id="A0A9D1GQU4"/>
<protein>
    <submittedName>
        <fullName evidence="5">ABC transporter ATP-binding protein</fullName>
    </submittedName>
</protein>
<reference evidence="5" key="1">
    <citation type="submission" date="2020-10" db="EMBL/GenBank/DDBJ databases">
        <authorList>
            <person name="Gilroy R."/>
        </authorList>
    </citation>
    <scope>NUCLEOTIDE SEQUENCE</scope>
    <source>
        <strain evidence="5">ChiW17-6978</strain>
    </source>
</reference>
<dbReference type="Pfam" id="PF00005">
    <property type="entry name" value="ABC_tran"/>
    <property type="match status" value="1"/>
</dbReference>
<comment type="caution">
    <text evidence="5">The sequence shown here is derived from an EMBL/GenBank/DDBJ whole genome shotgun (WGS) entry which is preliminary data.</text>
</comment>
<evidence type="ECO:0000259" key="4">
    <source>
        <dbReference type="PROSITE" id="PS50893"/>
    </source>
</evidence>
<dbReference type="InterPro" id="IPR050093">
    <property type="entry name" value="ABC_SmlMolc_Importer"/>
</dbReference>
<evidence type="ECO:0000256" key="2">
    <source>
        <dbReference type="ARBA" id="ARBA00022741"/>
    </source>
</evidence>
<dbReference type="GO" id="GO:0005524">
    <property type="term" value="F:ATP binding"/>
    <property type="evidence" value="ECO:0007669"/>
    <property type="project" value="UniProtKB-KW"/>
</dbReference>
<dbReference type="EMBL" id="DVLF01000023">
    <property type="protein sequence ID" value="HIT49514.1"/>
    <property type="molecule type" value="Genomic_DNA"/>
</dbReference>
<evidence type="ECO:0000256" key="3">
    <source>
        <dbReference type="ARBA" id="ARBA00022840"/>
    </source>
</evidence>
<keyword evidence="2" id="KW-0547">Nucleotide-binding</keyword>
<gene>
    <name evidence="5" type="ORF">IAD46_00655</name>
</gene>
<dbReference type="PANTHER" id="PTHR42781:SF8">
    <property type="entry name" value="BICARBONATE TRANSPORT ATP-BINDING PROTEIN CMPC"/>
    <property type="match status" value="1"/>
</dbReference>
<dbReference type="SMART" id="SM00382">
    <property type="entry name" value="AAA"/>
    <property type="match status" value="1"/>
</dbReference>
<dbReference type="GO" id="GO:0016887">
    <property type="term" value="F:ATP hydrolysis activity"/>
    <property type="evidence" value="ECO:0007669"/>
    <property type="project" value="InterPro"/>
</dbReference>